<name>A0A4V5PU97_9SPHN</name>
<accession>A0A4V5PU97</accession>
<evidence type="ECO:0000313" key="3">
    <source>
        <dbReference type="Proteomes" id="UP000309138"/>
    </source>
</evidence>
<sequence>MSAGRARGAWAIFAWPGLLAAATMIGLIAALIGDGLHDVLAWIALALPVVAVVVAQAVRRQ</sequence>
<dbReference type="Proteomes" id="UP000309138">
    <property type="component" value="Unassembled WGS sequence"/>
</dbReference>
<protein>
    <submittedName>
        <fullName evidence="2">Uncharacterized protein</fullName>
    </submittedName>
</protein>
<reference evidence="2 3" key="1">
    <citation type="submission" date="2019-04" db="EMBL/GenBank/DDBJ databases">
        <authorList>
            <person name="Yang Y."/>
            <person name="Wei D."/>
        </authorList>
    </citation>
    <scope>NUCLEOTIDE SEQUENCE [LARGE SCALE GENOMIC DNA]</scope>
    <source>
        <strain evidence="2 3">L-1-4w-11</strain>
    </source>
</reference>
<organism evidence="2 3">
    <name type="scientific">Sphingomonas baiyangensis</name>
    <dbReference type="NCBI Taxonomy" id="2572576"/>
    <lineage>
        <taxon>Bacteria</taxon>
        <taxon>Pseudomonadati</taxon>
        <taxon>Pseudomonadota</taxon>
        <taxon>Alphaproteobacteria</taxon>
        <taxon>Sphingomonadales</taxon>
        <taxon>Sphingomonadaceae</taxon>
        <taxon>Sphingomonas</taxon>
    </lineage>
</organism>
<keyword evidence="1" id="KW-1133">Transmembrane helix</keyword>
<proteinExistence type="predicted"/>
<keyword evidence="1" id="KW-0472">Membrane</keyword>
<evidence type="ECO:0000256" key="1">
    <source>
        <dbReference type="SAM" id="Phobius"/>
    </source>
</evidence>
<dbReference type="RefSeq" id="WP_136941508.1">
    <property type="nucleotide sequence ID" value="NZ_SWKR01000001.1"/>
</dbReference>
<keyword evidence="1" id="KW-0812">Transmembrane</keyword>
<comment type="caution">
    <text evidence="2">The sequence shown here is derived from an EMBL/GenBank/DDBJ whole genome shotgun (WGS) entry which is preliminary data.</text>
</comment>
<dbReference type="AlphaFoldDB" id="A0A4V5PU97"/>
<keyword evidence="3" id="KW-1185">Reference proteome</keyword>
<feature type="transmembrane region" description="Helical" evidence="1">
    <location>
        <begin position="12"/>
        <end position="33"/>
    </location>
</feature>
<dbReference type="EMBL" id="SWKR01000001">
    <property type="protein sequence ID" value="TKD53088.1"/>
    <property type="molecule type" value="Genomic_DNA"/>
</dbReference>
<dbReference type="OrthoDB" id="8968524at2"/>
<gene>
    <name evidence="2" type="ORF">FBR43_01740</name>
</gene>
<feature type="transmembrane region" description="Helical" evidence="1">
    <location>
        <begin position="39"/>
        <end position="58"/>
    </location>
</feature>
<evidence type="ECO:0000313" key="2">
    <source>
        <dbReference type="EMBL" id="TKD53088.1"/>
    </source>
</evidence>